<sequence length="81" mass="9803">MPNEFYEKYRIEIRMNEHNHKKQLAHVHIYMDGEEVGSVFLDGTLRDGDIPNRHLKKISKIVLENAEYYQELWDVYQSSEY</sequence>
<evidence type="ECO:0000313" key="1">
    <source>
        <dbReference type="EMBL" id="GFH40852.1"/>
    </source>
</evidence>
<dbReference type="InterPro" id="IPR025427">
    <property type="entry name" value="DUF4160"/>
</dbReference>
<name>A0A6A0B6H0_9LACT</name>
<dbReference type="Proteomes" id="UP000475928">
    <property type="component" value="Unassembled WGS sequence"/>
</dbReference>
<organism evidence="1 2">
    <name type="scientific">Pseudolactococcus insecticola</name>
    <dbReference type="NCBI Taxonomy" id="2709158"/>
    <lineage>
        <taxon>Bacteria</taxon>
        <taxon>Bacillati</taxon>
        <taxon>Bacillota</taxon>
        <taxon>Bacilli</taxon>
        <taxon>Lactobacillales</taxon>
        <taxon>Streptococcaceae</taxon>
        <taxon>Pseudolactococcus</taxon>
    </lineage>
</organism>
<evidence type="ECO:0008006" key="3">
    <source>
        <dbReference type="Google" id="ProtNLM"/>
    </source>
</evidence>
<evidence type="ECO:0000313" key="2">
    <source>
        <dbReference type="Proteomes" id="UP000475928"/>
    </source>
</evidence>
<dbReference type="RefSeq" id="WP_172356761.1">
    <property type="nucleotide sequence ID" value="NZ_BLLH01000006.1"/>
</dbReference>
<accession>A0A6A0B6H0</accession>
<reference evidence="1 2" key="1">
    <citation type="submission" date="2020-02" db="EMBL/GenBank/DDBJ databases">
        <title>Draft genome sequence of Lactococcus sp. Hs20B0-1.</title>
        <authorList>
            <person name="Noda S."/>
            <person name="Yuki M."/>
            <person name="Ohkuma M."/>
        </authorList>
    </citation>
    <scope>NUCLEOTIDE SEQUENCE [LARGE SCALE GENOMIC DNA]</scope>
    <source>
        <strain evidence="1 2">Hs20B0-1</strain>
    </source>
</reference>
<gene>
    <name evidence="1" type="ORF">Hs20B_12500</name>
</gene>
<protein>
    <recommendedName>
        <fullName evidence="3">DUF4160 domain-containing protein</fullName>
    </recommendedName>
</protein>
<dbReference type="Pfam" id="PF13711">
    <property type="entry name" value="DUF4160"/>
    <property type="match status" value="1"/>
</dbReference>
<keyword evidence="2" id="KW-1185">Reference proteome</keyword>
<dbReference type="EMBL" id="BLLH01000006">
    <property type="protein sequence ID" value="GFH40852.1"/>
    <property type="molecule type" value="Genomic_DNA"/>
</dbReference>
<dbReference type="AlphaFoldDB" id="A0A6A0B6H0"/>
<comment type="caution">
    <text evidence="1">The sequence shown here is derived from an EMBL/GenBank/DDBJ whole genome shotgun (WGS) entry which is preliminary data.</text>
</comment>
<proteinExistence type="predicted"/>